<evidence type="ECO:0000256" key="6">
    <source>
        <dbReference type="ARBA" id="ARBA00022741"/>
    </source>
</evidence>
<evidence type="ECO:0000256" key="1">
    <source>
        <dbReference type="ARBA" id="ARBA00000642"/>
    </source>
</evidence>
<evidence type="ECO:0000313" key="14">
    <source>
        <dbReference type="Proteomes" id="UP000177912"/>
    </source>
</evidence>
<keyword evidence="10" id="KW-0963">Cytoplasm</keyword>
<evidence type="ECO:0000256" key="8">
    <source>
        <dbReference type="ARBA" id="ARBA00022840"/>
    </source>
</evidence>
<feature type="binding site" evidence="10 11">
    <location>
        <position position="225"/>
    </location>
    <ligand>
        <name>ATP</name>
        <dbReference type="ChEBI" id="CHEBI:30616"/>
    </ligand>
</feature>
<comment type="similarity">
    <text evidence="3 10 12">Belongs to the phosphoglycerate kinase family.</text>
</comment>
<sequence length="416" mass="46225">MPMKSLKTADVKNKTVIARVDLDTPLGKDSSGNIIVRDDYRLQRILPTIQWLASHKAKTVVIGHLRRPKGWDKDKSLLPVAQTMADLLKLKFIVIDEKVERLPHYDIPHVFFFAEDFRAEKSKRLLKDLNPGDIAVLENIRFYPEEEKDSEKFARELASLGEIYVNDSFATVYHANQVSIMRLATLLPHYAGFELEKETKILSQVLATPERPYLMMIGGVKLSEKLAAMSGILNHCDSVIVGGGIATLFYLAQGYEVGKSLAEKSKIVEAKDILRNYKSKIHLPVDVVVARSPEEEKSIRVTKPDEVSPEEMILDIGPETIKKYSEIIREAKTVLWSGPMGLFENKHFAHGTKALGRLFASRSQGLSFGIAGGGDTLAAIKMLGVGEDIDHLSTGGSSMLQYLSGIKLPGIEVLKD</sequence>
<keyword evidence="7 10" id="KW-0418">Kinase</keyword>
<feature type="binding site" evidence="10">
    <location>
        <begin position="64"/>
        <end position="67"/>
    </location>
    <ligand>
        <name>substrate</name>
    </ligand>
</feature>
<dbReference type="GO" id="GO:0006094">
    <property type="term" value="P:gluconeogenesis"/>
    <property type="evidence" value="ECO:0007669"/>
    <property type="project" value="TreeGrafter"/>
</dbReference>
<dbReference type="STRING" id="1817822.A2826_03055"/>
<dbReference type="InterPro" id="IPR015824">
    <property type="entry name" value="Phosphoglycerate_kinase_N"/>
</dbReference>
<evidence type="ECO:0000256" key="4">
    <source>
        <dbReference type="ARBA" id="ARBA00013061"/>
    </source>
</evidence>
<name>A0A1F5NW06_9BACT</name>
<evidence type="ECO:0000313" key="13">
    <source>
        <dbReference type="EMBL" id="OGE81869.1"/>
    </source>
</evidence>
<dbReference type="AlphaFoldDB" id="A0A1F5NW06"/>
<dbReference type="UniPathway" id="UPA00109">
    <property type="reaction ID" value="UER00185"/>
</dbReference>
<dbReference type="PRINTS" id="PR00477">
    <property type="entry name" value="PHGLYCKINASE"/>
</dbReference>
<dbReference type="HAMAP" id="MF_00145">
    <property type="entry name" value="Phosphoglyc_kinase"/>
    <property type="match status" value="1"/>
</dbReference>
<dbReference type="PANTHER" id="PTHR11406">
    <property type="entry name" value="PHOSPHOGLYCERATE KINASE"/>
    <property type="match status" value="1"/>
</dbReference>
<evidence type="ECO:0000256" key="10">
    <source>
        <dbReference type="HAMAP-Rule" id="MF_00145"/>
    </source>
</evidence>
<keyword evidence="6 10" id="KW-0547">Nucleotide-binding</keyword>
<evidence type="ECO:0000256" key="7">
    <source>
        <dbReference type="ARBA" id="ARBA00022777"/>
    </source>
</evidence>
<evidence type="ECO:0000256" key="12">
    <source>
        <dbReference type="RuleBase" id="RU000532"/>
    </source>
</evidence>
<feature type="binding site" evidence="10 11">
    <location>
        <begin position="373"/>
        <end position="376"/>
    </location>
    <ligand>
        <name>ATP</name>
        <dbReference type="ChEBI" id="CHEBI:30616"/>
    </ligand>
</feature>
<keyword evidence="5 10" id="KW-0808">Transferase</keyword>
<evidence type="ECO:0000256" key="9">
    <source>
        <dbReference type="ARBA" id="ARBA00023152"/>
    </source>
</evidence>
<organism evidence="13 14">
    <name type="scientific">Candidatus Doudnabacteria bacterium RIFCSPHIGHO2_01_FULL_43_23</name>
    <dbReference type="NCBI Taxonomy" id="1817822"/>
    <lineage>
        <taxon>Bacteria</taxon>
        <taxon>Candidatus Doudnaibacteriota</taxon>
    </lineage>
</organism>
<gene>
    <name evidence="10" type="primary">pgk</name>
    <name evidence="13" type="ORF">A2826_03055</name>
</gene>
<dbReference type="InterPro" id="IPR036043">
    <property type="entry name" value="Phosphoglycerate_kinase_sf"/>
</dbReference>
<dbReference type="EMBL" id="MFEI01000001">
    <property type="protein sequence ID" value="OGE81869.1"/>
    <property type="molecule type" value="Genomic_DNA"/>
</dbReference>
<feature type="binding site" evidence="10">
    <location>
        <position position="141"/>
    </location>
    <ligand>
        <name>substrate</name>
    </ligand>
</feature>
<dbReference type="GO" id="GO:0005829">
    <property type="term" value="C:cytosol"/>
    <property type="evidence" value="ECO:0007669"/>
    <property type="project" value="TreeGrafter"/>
</dbReference>
<dbReference type="GO" id="GO:0005524">
    <property type="term" value="F:ATP binding"/>
    <property type="evidence" value="ECO:0007669"/>
    <property type="project" value="UniProtKB-KW"/>
</dbReference>
<evidence type="ECO:0000256" key="3">
    <source>
        <dbReference type="ARBA" id="ARBA00008982"/>
    </source>
</evidence>
<comment type="catalytic activity">
    <reaction evidence="1 10 12">
        <text>(2R)-3-phosphoglycerate + ATP = (2R)-3-phospho-glyceroyl phosphate + ADP</text>
        <dbReference type="Rhea" id="RHEA:14801"/>
        <dbReference type="ChEBI" id="CHEBI:30616"/>
        <dbReference type="ChEBI" id="CHEBI:57604"/>
        <dbReference type="ChEBI" id="CHEBI:58272"/>
        <dbReference type="ChEBI" id="CHEBI:456216"/>
        <dbReference type="EC" id="2.7.2.3"/>
    </reaction>
</comment>
<comment type="subcellular location">
    <subcellularLocation>
        <location evidence="10">Cytoplasm</location>
    </subcellularLocation>
</comment>
<protein>
    <recommendedName>
        <fullName evidence="4 10">Phosphoglycerate kinase</fullName>
        <ecNumber evidence="4 10">2.7.2.3</ecNumber>
    </recommendedName>
</protein>
<keyword evidence="8 10" id="KW-0067">ATP-binding</keyword>
<dbReference type="Gene3D" id="3.40.50.1260">
    <property type="entry name" value="Phosphoglycerate kinase, N-terminal domain"/>
    <property type="match status" value="2"/>
</dbReference>
<evidence type="ECO:0000256" key="2">
    <source>
        <dbReference type="ARBA" id="ARBA00004838"/>
    </source>
</evidence>
<accession>A0A1F5NW06</accession>
<dbReference type="PIRSF" id="PIRSF000724">
    <property type="entry name" value="Pgk"/>
    <property type="match status" value="1"/>
</dbReference>
<dbReference type="Proteomes" id="UP000177912">
    <property type="component" value="Unassembled WGS sequence"/>
</dbReference>
<dbReference type="GO" id="GO:0006096">
    <property type="term" value="P:glycolytic process"/>
    <property type="evidence" value="ECO:0007669"/>
    <property type="project" value="UniProtKB-UniRule"/>
</dbReference>
<dbReference type="SUPFAM" id="SSF53748">
    <property type="entry name" value="Phosphoglycerate kinase"/>
    <property type="match status" value="1"/>
</dbReference>
<evidence type="ECO:0000256" key="5">
    <source>
        <dbReference type="ARBA" id="ARBA00022679"/>
    </source>
</evidence>
<comment type="pathway">
    <text evidence="2 10">Carbohydrate degradation; glycolysis; pyruvate from D-glyceraldehyde 3-phosphate: step 2/5.</text>
</comment>
<feature type="binding site" evidence="10 11">
    <location>
        <position position="344"/>
    </location>
    <ligand>
        <name>ATP</name>
        <dbReference type="ChEBI" id="CHEBI:30616"/>
    </ligand>
</feature>
<comment type="caution">
    <text evidence="13">The sequence shown here is derived from an EMBL/GenBank/DDBJ whole genome shotgun (WGS) entry which is preliminary data.</text>
</comment>
<dbReference type="FunFam" id="3.40.50.1260:FF:000031">
    <property type="entry name" value="Phosphoglycerate kinase 1"/>
    <property type="match status" value="1"/>
</dbReference>
<dbReference type="InterPro" id="IPR001576">
    <property type="entry name" value="Phosphoglycerate_kinase"/>
</dbReference>
<dbReference type="GO" id="GO:0043531">
    <property type="term" value="F:ADP binding"/>
    <property type="evidence" value="ECO:0007669"/>
    <property type="project" value="TreeGrafter"/>
</dbReference>
<dbReference type="Pfam" id="PF00162">
    <property type="entry name" value="PGK"/>
    <property type="match status" value="1"/>
</dbReference>
<feature type="binding site" evidence="10">
    <location>
        <position position="41"/>
    </location>
    <ligand>
        <name>substrate</name>
    </ligand>
</feature>
<dbReference type="EC" id="2.7.2.3" evidence="4 10"/>
<dbReference type="GO" id="GO:0004618">
    <property type="term" value="F:phosphoglycerate kinase activity"/>
    <property type="evidence" value="ECO:0007669"/>
    <property type="project" value="UniProtKB-UniRule"/>
</dbReference>
<evidence type="ECO:0000256" key="11">
    <source>
        <dbReference type="PIRSR" id="PIRSR000724-2"/>
    </source>
</evidence>
<dbReference type="PANTHER" id="PTHR11406:SF23">
    <property type="entry name" value="PHOSPHOGLYCERATE KINASE 1, CHLOROPLASTIC-RELATED"/>
    <property type="match status" value="1"/>
</dbReference>
<comment type="subunit">
    <text evidence="10">Monomer.</text>
</comment>
<reference evidence="13 14" key="1">
    <citation type="journal article" date="2016" name="Nat. Commun.">
        <title>Thousands of microbial genomes shed light on interconnected biogeochemical processes in an aquifer system.</title>
        <authorList>
            <person name="Anantharaman K."/>
            <person name="Brown C.T."/>
            <person name="Hug L.A."/>
            <person name="Sharon I."/>
            <person name="Castelle C.J."/>
            <person name="Probst A.J."/>
            <person name="Thomas B.C."/>
            <person name="Singh A."/>
            <person name="Wilkins M.J."/>
            <person name="Karaoz U."/>
            <person name="Brodie E.L."/>
            <person name="Williams K.H."/>
            <person name="Hubbard S.S."/>
            <person name="Banfield J.F."/>
        </authorList>
    </citation>
    <scope>NUCLEOTIDE SEQUENCE [LARGE SCALE GENOMIC DNA]</scope>
</reference>
<keyword evidence="9 10" id="KW-0324">Glycolysis</keyword>
<comment type="caution">
    <text evidence="10">Lacks conserved residue(s) required for the propagation of feature annotation.</text>
</comment>
<proteinExistence type="inferred from homology"/>